<evidence type="ECO:0000256" key="4">
    <source>
        <dbReference type="ARBA" id="ARBA00022525"/>
    </source>
</evidence>
<dbReference type="InterPro" id="IPR010264">
    <property type="entry name" value="Self-incomp_S1"/>
</dbReference>
<evidence type="ECO:0000256" key="3">
    <source>
        <dbReference type="ARBA" id="ARBA00022471"/>
    </source>
</evidence>
<dbReference type="Pfam" id="PF05938">
    <property type="entry name" value="Self-incomp_S1"/>
    <property type="match status" value="1"/>
</dbReference>
<evidence type="ECO:0000313" key="9">
    <source>
        <dbReference type="Proteomes" id="UP000823775"/>
    </source>
</evidence>
<dbReference type="PANTHER" id="PTHR31232:SF137">
    <property type="entry name" value="S-PROTEIN HOMOLOG"/>
    <property type="match status" value="1"/>
</dbReference>
<dbReference type="Proteomes" id="UP000823775">
    <property type="component" value="Unassembled WGS sequence"/>
</dbReference>
<evidence type="ECO:0000256" key="7">
    <source>
        <dbReference type="SAM" id="Phobius"/>
    </source>
</evidence>
<evidence type="ECO:0000256" key="5">
    <source>
        <dbReference type="ARBA" id="ARBA00022729"/>
    </source>
</evidence>
<evidence type="ECO:0000256" key="6">
    <source>
        <dbReference type="RuleBase" id="RU367044"/>
    </source>
</evidence>
<keyword evidence="3 6" id="KW-0713">Self-incompatibility</keyword>
<comment type="subcellular location">
    <subcellularLocation>
        <location evidence="1 6">Secreted</location>
    </subcellularLocation>
</comment>
<feature type="transmembrane region" description="Helical" evidence="7">
    <location>
        <begin position="6"/>
        <end position="28"/>
    </location>
</feature>
<proteinExistence type="inferred from homology"/>
<gene>
    <name evidence="8" type="ORF">HAX54_008642</name>
</gene>
<evidence type="ECO:0000313" key="8">
    <source>
        <dbReference type="EMBL" id="MCD7469538.1"/>
    </source>
</evidence>
<evidence type="ECO:0000256" key="1">
    <source>
        <dbReference type="ARBA" id="ARBA00004613"/>
    </source>
</evidence>
<comment type="similarity">
    <text evidence="2 6">Belongs to the plant self-incompatibility (S1) protein family.</text>
</comment>
<keyword evidence="7" id="KW-0472">Membrane</keyword>
<protein>
    <recommendedName>
        <fullName evidence="6">S-protein homolog</fullName>
    </recommendedName>
</protein>
<sequence>MAYYPYTKIQLSILVSFVINIVMMTNALKFNPTITERFINGLPKNTPVLKVHCQSKDDDVGVRTLKVGEKFDFSFHQNFLGNTHFYCKFEWGSKSNTFDVFYKQKSPCRFKLFKADIYCTWLMRDSGIFFARSKNPNPSPSDFRFVYPWL</sequence>
<dbReference type="PANTHER" id="PTHR31232">
    <property type="match status" value="1"/>
</dbReference>
<keyword evidence="9" id="KW-1185">Reference proteome</keyword>
<name>A0ABS8TEC1_DATST</name>
<keyword evidence="7" id="KW-0812">Transmembrane</keyword>
<dbReference type="EMBL" id="JACEIK010001452">
    <property type="protein sequence ID" value="MCD7469538.1"/>
    <property type="molecule type" value="Genomic_DNA"/>
</dbReference>
<accession>A0ABS8TEC1</accession>
<comment type="caution">
    <text evidence="8">The sequence shown here is derived from an EMBL/GenBank/DDBJ whole genome shotgun (WGS) entry which is preliminary data.</text>
</comment>
<evidence type="ECO:0000256" key="2">
    <source>
        <dbReference type="ARBA" id="ARBA00005581"/>
    </source>
</evidence>
<organism evidence="8 9">
    <name type="scientific">Datura stramonium</name>
    <name type="common">Jimsonweed</name>
    <name type="synonym">Common thornapple</name>
    <dbReference type="NCBI Taxonomy" id="4076"/>
    <lineage>
        <taxon>Eukaryota</taxon>
        <taxon>Viridiplantae</taxon>
        <taxon>Streptophyta</taxon>
        <taxon>Embryophyta</taxon>
        <taxon>Tracheophyta</taxon>
        <taxon>Spermatophyta</taxon>
        <taxon>Magnoliopsida</taxon>
        <taxon>eudicotyledons</taxon>
        <taxon>Gunneridae</taxon>
        <taxon>Pentapetalae</taxon>
        <taxon>asterids</taxon>
        <taxon>lamiids</taxon>
        <taxon>Solanales</taxon>
        <taxon>Solanaceae</taxon>
        <taxon>Solanoideae</taxon>
        <taxon>Datureae</taxon>
        <taxon>Datura</taxon>
    </lineage>
</organism>
<keyword evidence="5" id="KW-0732">Signal</keyword>
<reference evidence="8 9" key="1">
    <citation type="journal article" date="2021" name="BMC Genomics">
        <title>Datura genome reveals duplications of psychoactive alkaloid biosynthetic genes and high mutation rate following tissue culture.</title>
        <authorList>
            <person name="Rajewski A."/>
            <person name="Carter-House D."/>
            <person name="Stajich J."/>
            <person name="Litt A."/>
        </authorList>
    </citation>
    <scope>NUCLEOTIDE SEQUENCE [LARGE SCALE GENOMIC DNA]</scope>
    <source>
        <strain evidence="8">AR-01</strain>
    </source>
</reference>
<keyword evidence="7" id="KW-1133">Transmembrane helix</keyword>
<keyword evidence="4 6" id="KW-0964">Secreted</keyword>